<protein>
    <submittedName>
        <fullName evidence="1">Uncharacterized protein</fullName>
    </submittedName>
</protein>
<dbReference type="EMBL" id="PDXQ01000001">
    <property type="protein sequence ID" value="TRZ33266.1"/>
    <property type="molecule type" value="Genomic_DNA"/>
</dbReference>
<sequence>MNYKEFKELMNAEGLEESELVKFYLKEAGKCQKYAKKLEAVEARRNVIEKQLRKKEGYIWFAFFTAVDEKEQGFRYVEDGEKVLPVLLQQIEDIKENAYLRKKAANGS</sequence>
<gene>
    <name evidence="1" type="ORF">AUF17_03910</name>
</gene>
<evidence type="ECO:0000313" key="2">
    <source>
        <dbReference type="Proteomes" id="UP000316316"/>
    </source>
</evidence>
<reference evidence="1 2" key="1">
    <citation type="submission" date="2017-10" db="EMBL/GenBank/DDBJ databases">
        <title>FDA dAtabase for Regulatory Grade micrObial Sequences (FDA-ARGOS): Supporting development and validation of Infectious Disease Dx tests.</title>
        <authorList>
            <person name="Campos J."/>
            <person name="Goldberg B."/>
            <person name="Tallon L.J."/>
            <person name="Sadzewicz L."/>
            <person name="Sengamalay N."/>
            <person name="Ott S."/>
            <person name="Godinez A."/>
            <person name="Nagaraj S."/>
            <person name="Vyas G."/>
            <person name="Aluvathingal J."/>
            <person name="Nadendla S."/>
            <person name="Geyer C."/>
            <person name="Nandy P."/>
            <person name="Hobson J."/>
            <person name="Sichtig H."/>
        </authorList>
    </citation>
    <scope>NUCLEOTIDE SEQUENCE [LARGE SCALE GENOMIC DNA]</scope>
    <source>
        <strain evidence="1 2">FDAARGOS_185</strain>
    </source>
</reference>
<comment type="caution">
    <text evidence="1">The sequence shown here is derived from an EMBL/GenBank/DDBJ whole genome shotgun (WGS) entry which is preliminary data.</text>
</comment>
<dbReference type="Proteomes" id="UP000316316">
    <property type="component" value="Unassembled WGS sequence"/>
</dbReference>
<evidence type="ECO:0000313" key="1">
    <source>
        <dbReference type="EMBL" id="TRZ33266.1"/>
    </source>
</evidence>
<organism evidence="1 2">
    <name type="scientific">Enterococcus avium</name>
    <name type="common">Streptococcus avium</name>
    <dbReference type="NCBI Taxonomy" id="33945"/>
    <lineage>
        <taxon>Bacteria</taxon>
        <taxon>Bacillati</taxon>
        <taxon>Bacillota</taxon>
        <taxon>Bacilli</taxon>
        <taxon>Lactobacillales</taxon>
        <taxon>Enterococcaceae</taxon>
        <taxon>Enterococcus</taxon>
    </lineage>
</organism>
<accession>A0A8B5W1Y9</accession>
<dbReference type="RefSeq" id="WP_144324549.1">
    <property type="nucleotide sequence ID" value="NZ_PDXQ01000001.1"/>
</dbReference>
<proteinExistence type="predicted"/>
<dbReference type="AlphaFoldDB" id="A0A8B5W1Y9"/>
<name>A0A8B5W1Y9_ENTAV</name>